<evidence type="ECO:0000256" key="17">
    <source>
        <dbReference type="ARBA" id="ARBA00044162"/>
    </source>
</evidence>
<sequence length="406" mass="45173">MRLRLAGAVLLSAAAYYIYLPLPSGVSEPWKLMLLDALFRSFMQASDVAHALGLCHRVHLLNQVVSWVEVIEAQSCSAVHVTDSMLGGVPTRVFQPKEGKKLKRGVIYFHGGGWALGSGRMRSYDRLCRKMAEDLDAVIMSVDYRLAPEAVFPDQYYDALAASQAFLSREVLERYSIDPERVCVSGDSAGGNLAAAVAQELSSDDTLTVKFKTQALIYPVLQALDFYTSSYQQNQAVPILYRPVMARYWLQYLGADSSLEPLLLANNHSSLDQPTISAKTRSKVDWTTLLPGNHKKHFKAVIKETGSPGVMREVPALMDVRAAPLLAEQGVLARTPKAYVMTCEFDVLRDDGLMYAKHLQDAGVMVTIDHYEDGFHGCMVFAFLPMMFSVGQRSMNNYILWLDQNL</sequence>
<evidence type="ECO:0000256" key="12">
    <source>
        <dbReference type="ARBA" id="ARBA00023098"/>
    </source>
</evidence>
<evidence type="ECO:0000256" key="22">
    <source>
        <dbReference type="ARBA" id="ARBA00049214"/>
    </source>
</evidence>
<feature type="active site" evidence="23">
    <location>
        <position position="376"/>
    </location>
</feature>
<feature type="active site" evidence="23">
    <location>
        <position position="346"/>
    </location>
</feature>
<organism evidence="26 27">
    <name type="scientific">Mastacembelus armatus</name>
    <name type="common">zig-zag eel</name>
    <dbReference type="NCBI Taxonomy" id="205130"/>
    <lineage>
        <taxon>Eukaryota</taxon>
        <taxon>Metazoa</taxon>
        <taxon>Chordata</taxon>
        <taxon>Craniata</taxon>
        <taxon>Vertebrata</taxon>
        <taxon>Euteleostomi</taxon>
        <taxon>Actinopterygii</taxon>
        <taxon>Neopterygii</taxon>
        <taxon>Teleostei</taxon>
        <taxon>Neoteleostei</taxon>
        <taxon>Acanthomorphata</taxon>
        <taxon>Anabantaria</taxon>
        <taxon>Synbranchiformes</taxon>
        <taxon>Mastacembelidae</taxon>
        <taxon>Mastacembelus</taxon>
    </lineage>
</organism>
<evidence type="ECO:0000256" key="16">
    <source>
        <dbReference type="ARBA" id="ARBA00044060"/>
    </source>
</evidence>
<comment type="subcellular location">
    <subcellularLocation>
        <location evidence="2">Cell membrane</location>
        <topology evidence="2">Single-pass type II membrane protein</topology>
    </subcellularLocation>
    <subcellularLocation>
        <location evidence="1">Microsome</location>
    </subcellularLocation>
</comment>
<keyword evidence="10" id="KW-0735">Signal-anchor</keyword>
<evidence type="ECO:0000256" key="13">
    <source>
        <dbReference type="ARBA" id="ARBA00023136"/>
    </source>
</evidence>
<evidence type="ECO:0000256" key="19">
    <source>
        <dbReference type="ARBA" id="ARBA00044256"/>
    </source>
</evidence>
<comment type="similarity">
    <text evidence="3">Belongs to the 'GDXG' lipolytic enzyme family.</text>
</comment>
<dbReference type="GO" id="GO:0005886">
    <property type="term" value="C:plasma membrane"/>
    <property type="evidence" value="ECO:0007669"/>
    <property type="project" value="UniProtKB-SubCell"/>
</dbReference>
<evidence type="ECO:0000256" key="15">
    <source>
        <dbReference type="ARBA" id="ARBA00023406"/>
    </source>
</evidence>
<reference evidence="26" key="1">
    <citation type="submission" date="2025-08" db="UniProtKB">
        <authorList>
            <consortium name="Ensembl"/>
        </authorList>
    </citation>
    <scope>IDENTIFICATION</scope>
</reference>
<evidence type="ECO:0000256" key="11">
    <source>
        <dbReference type="ARBA" id="ARBA00022989"/>
    </source>
</evidence>
<evidence type="ECO:0000256" key="4">
    <source>
        <dbReference type="ARBA" id="ARBA00022475"/>
    </source>
</evidence>
<feature type="domain" description="Alpha/beta hydrolase fold-3" evidence="25">
    <location>
        <begin position="317"/>
        <end position="379"/>
    </location>
</feature>
<comment type="catalytic activity">
    <reaction evidence="22">
        <text>a 1-O-alkyl-2-acetyl-sn-glycerol + H2O = a 1-O-alkyl-sn-glycerol + acetate + H(+)</text>
        <dbReference type="Rhea" id="RHEA:11552"/>
        <dbReference type="ChEBI" id="CHEBI:15377"/>
        <dbReference type="ChEBI" id="CHEBI:15378"/>
        <dbReference type="ChEBI" id="CHEBI:15850"/>
        <dbReference type="ChEBI" id="CHEBI:16291"/>
        <dbReference type="ChEBI" id="CHEBI:30089"/>
        <dbReference type="EC" id="3.1.1.71"/>
    </reaction>
    <physiologicalReaction direction="left-to-right" evidence="22">
        <dbReference type="Rhea" id="RHEA:11553"/>
    </physiologicalReaction>
</comment>
<name>A0A3Q3LXI6_9TELE</name>
<keyword evidence="7" id="KW-0256">Endoplasmic reticulum</keyword>
<evidence type="ECO:0000256" key="2">
    <source>
        <dbReference type="ARBA" id="ARBA00004401"/>
    </source>
</evidence>
<feature type="domain" description="Alpha/beta hydrolase fold-3" evidence="25">
    <location>
        <begin position="106"/>
        <end position="264"/>
    </location>
</feature>
<protein>
    <recommendedName>
        <fullName evidence="17">Neutral cholesterol ester hydrolase 1</fullName>
        <ecNumber evidence="16">3.1.1.71</ecNumber>
    </recommendedName>
    <alternativeName>
        <fullName evidence="18">Acetylalkylglycerol acetylhydrolase</fullName>
    </alternativeName>
    <alternativeName>
        <fullName evidence="19">Arylacetamide deacetylase-like 1</fullName>
    </alternativeName>
</protein>
<evidence type="ECO:0000256" key="9">
    <source>
        <dbReference type="ARBA" id="ARBA00022963"/>
    </source>
</evidence>
<dbReference type="Ensembl" id="ENSMAMT00000019753.2">
    <property type="protein sequence ID" value="ENSMAMP00000019253.1"/>
    <property type="gene ID" value="ENSMAMG00000012956.2"/>
</dbReference>
<keyword evidence="8" id="KW-0492">Microsome</keyword>
<keyword evidence="9" id="KW-0442">Lipid degradation</keyword>
<keyword evidence="4" id="KW-1003">Cell membrane</keyword>
<dbReference type="PROSITE" id="PS01174">
    <property type="entry name" value="LIPASE_GDXG_SER"/>
    <property type="match status" value="1"/>
</dbReference>
<dbReference type="GeneTree" id="ENSGT00940000156699"/>
<keyword evidence="11" id="KW-1133">Transmembrane helix</keyword>
<comment type="catalytic activity">
    <reaction evidence="20">
        <text>cholesteryl (9Z-octadecenoate) + H2O = cholesterol + (9Z)-octadecenoate + H(+)</text>
        <dbReference type="Rhea" id="RHEA:33875"/>
        <dbReference type="ChEBI" id="CHEBI:15377"/>
        <dbReference type="ChEBI" id="CHEBI:15378"/>
        <dbReference type="ChEBI" id="CHEBI:16113"/>
        <dbReference type="ChEBI" id="CHEBI:30823"/>
        <dbReference type="ChEBI" id="CHEBI:46898"/>
    </reaction>
    <physiologicalReaction direction="left-to-right" evidence="20">
        <dbReference type="Rhea" id="RHEA:33876"/>
    </physiologicalReaction>
</comment>
<dbReference type="Pfam" id="PF07859">
    <property type="entry name" value="Abhydrolase_3"/>
    <property type="match status" value="2"/>
</dbReference>
<dbReference type="InterPro" id="IPR013094">
    <property type="entry name" value="AB_hydrolase_3"/>
</dbReference>
<dbReference type="Proteomes" id="UP000261640">
    <property type="component" value="Unplaced"/>
</dbReference>
<reference evidence="26" key="2">
    <citation type="submission" date="2025-09" db="UniProtKB">
        <authorList>
            <consortium name="Ensembl"/>
        </authorList>
    </citation>
    <scope>IDENTIFICATION</scope>
</reference>
<dbReference type="GO" id="GO:0016042">
    <property type="term" value="P:lipid catabolic process"/>
    <property type="evidence" value="ECO:0007669"/>
    <property type="project" value="UniProtKB-KW"/>
</dbReference>
<evidence type="ECO:0000256" key="7">
    <source>
        <dbReference type="ARBA" id="ARBA00022824"/>
    </source>
</evidence>
<dbReference type="GO" id="GO:0047378">
    <property type="term" value="F:acetylalkylglycerol acetylhydrolase activity"/>
    <property type="evidence" value="ECO:0007669"/>
    <property type="project" value="UniProtKB-EC"/>
</dbReference>
<evidence type="ECO:0000256" key="10">
    <source>
        <dbReference type="ARBA" id="ARBA00022968"/>
    </source>
</evidence>
<evidence type="ECO:0000256" key="3">
    <source>
        <dbReference type="ARBA" id="ARBA00010515"/>
    </source>
</evidence>
<dbReference type="SUPFAM" id="SSF53474">
    <property type="entry name" value="alpha/beta-Hydrolases"/>
    <property type="match status" value="1"/>
</dbReference>
<comment type="catalytic activity">
    <reaction evidence="15">
        <text>1-O-hexadecyl-2-acetyl-sn-glycerol + H2O = 1-O-hexadecyl-sn-glycerol + acetate + H(+)</text>
        <dbReference type="Rhea" id="RHEA:38563"/>
        <dbReference type="ChEBI" id="CHEBI:15377"/>
        <dbReference type="ChEBI" id="CHEBI:15378"/>
        <dbReference type="ChEBI" id="CHEBI:30089"/>
        <dbReference type="ChEBI" id="CHEBI:34115"/>
        <dbReference type="ChEBI" id="CHEBI:75936"/>
    </reaction>
    <physiologicalReaction direction="left-to-right" evidence="15">
        <dbReference type="Rhea" id="RHEA:38564"/>
    </physiologicalReaction>
</comment>
<dbReference type="PANTHER" id="PTHR48081">
    <property type="entry name" value="AB HYDROLASE SUPERFAMILY PROTEIN C4A8.06C"/>
    <property type="match status" value="1"/>
</dbReference>
<keyword evidence="13" id="KW-0472">Membrane</keyword>
<keyword evidence="5" id="KW-0812">Transmembrane</keyword>
<feature type="active site" evidence="23 24">
    <location>
        <position position="188"/>
    </location>
</feature>
<keyword evidence="27" id="KW-1185">Reference proteome</keyword>
<evidence type="ECO:0000313" key="27">
    <source>
        <dbReference type="Proteomes" id="UP000261640"/>
    </source>
</evidence>
<evidence type="ECO:0000256" key="14">
    <source>
        <dbReference type="ARBA" id="ARBA00023180"/>
    </source>
</evidence>
<dbReference type="InterPro" id="IPR050300">
    <property type="entry name" value="GDXG_lipolytic_enzyme"/>
</dbReference>
<evidence type="ECO:0000256" key="18">
    <source>
        <dbReference type="ARBA" id="ARBA00044219"/>
    </source>
</evidence>
<dbReference type="OrthoDB" id="408631at2759"/>
<dbReference type="EC" id="3.1.1.71" evidence="16"/>
<evidence type="ECO:0000256" key="20">
    <source>
        <dbReference type="ARBA" id="ARBA00047653"/>
    </source>
</evidence>
<evidence type="ECO:0000313" key="26">
    <source>
        <dbReference type="Ensembl" id="ENSMAMP00000019253.1"/>
    </source>
</evidence>
<dbReference type="InterPro" id="IPR033140">
    <property type="entry name" value="Lipase_GDXG_put_SER_AS"/>
</dbReference>
<evidence type="ECO:0000259" key="25">
    <source>
        <dbReference type="Pfam" id="PF07859"/>
    </source>
</evidence>
<evidence type="ECO:0000256" key="5">
    <source>
        <dbReference type="ARBA" id="ARBA00022692"/>
    </source>
</evidence>
<dbReference type="InterPro" id="IPR029058">
    <property type="entry name" value="AB_hydrolase_fold"/>
</dbReference>
<evidence type="ECO:0000256" key="24">
    <source>
        <dbReference type="PROSITE-ProRule" id="PRU10038"/>
    </source>
</evidence>
<keyword evidence="6" id="KW-0378">Hydrolase</keyword>
<dbReference type="STRING" id="205130.ENSMAMP00000019253"/>
<dbReference type="InterPro" id="IPR017157">
    <property type="entry name" value="Arylacetamide_deacetylase"/>
</dbReference>
<dbReference type="InParanoid" id="A0A3Q3LXI6"/>
<evidence type="ECO:0000256" key="1">
    <source>
        <dbReference type="ARBA" id="ARBA00004144"/>
    </source>
</evidence>
<keyword evidence="14" id="KW-0325">Glycoprotein</keyword>
<evidence type="ECO:0000256" key="6">
    <source>
        <dbReference type="ARBA" id="ARBA00022801"/>
    </source>
</evidence>
<dbReference type="PIRSF" id="PIRSF037251">
    <property type="entry name" value="Arylacetamide_deacetylase"/>
    <property type="match status" value="1"/>
</dbReference>
<comment type="catalytic activity">
    <reaction evidence="21">
        <text>a cholesterol ester + H2O = cholesterol + a fatty acid + H(+)</text>
        <dbReference type="Rhea" id="RHEA:36403"/>
        <dbReference type="ChEBI" id="CHEBI:15377"/>
        <dbReference type="ChEBI" id="CHEBI:15378"/>
        <dbReference type="ChEBI" id="CHEBI:16113"/>
        <dbReference type="ChEBI" id="CHEBI:17002"/>
        <dbReference type="ChEBI" id="CHEBI:28868"/>
    </reaction>
    <physiologicalReaction direction="left-to-right" evidence="21">
        <dbReference type="Rhea" id="RHEA:36404"/>
    </physiologicalReaction>
</comment>
<evidence type="ECO:0000256" key="8">
    <source>
        <dbReference type="ARBA" id="ARBA00022848"/>
    </source>
</evidence>
<proteinExistence type="inferred from homology"/>
<evidence type="ECO:0000256" key="21">
    <source>
        <dbReference type="ARBA" id="ARBA00048913"/>
    </source>
</evidence>
<dbReference type="Gene3D" id="3.40.50.1820">
    <property type="entry name" value="alpha/beta hydrolase"/>
    <property type="match status" value="1"/>
</dbReference>
<keyword evidence="12" id="KW-0443">Lipid metabolism</keyword>
<dbReference type="AlphaFoldDB" id="A0A3Q3LXI6"/>
<dbReference type="PANTHER" id="PTHR48081:SF29">
    <property type="entry name" value="NEUTRAL CHOLESTEROL ESTER HYDROLASE 1"/>
    <property type="match status" value="1"/>
</dbReference>
<accession>A0A3Q3LXI6</accession>
<evidence type="ECO:0000256" key="23">
    <source>
        <dbReference type="PIRSR" id="PIRSR037251-1"/>
    </source>
</evidence>